<feature type="region of interest" description="Disordered" evidence="1">
    <location>
        <begin position="518"/>
        <end position="601"/>
    </location>
</feature>
<feature type="compositionally biased region" description="Basic residues" evidence="1">
    <location>
        <begin position="349"/>
        <end position="369"/>
    </location>
</feature>
<feature type="region of interest" description="Disordered" evidence="1">
    <location>
        <begin position="1099"/>
        <end position="1144"/>
    </location>
</feature>
<feature type="compositionally biased region" description="Polar residues" evidence="1">
    <location>
        <begin position="288"/>
        <end position="297"/>
    </location>
</feature>
<reference evidence="3 4" key="1">
    <citation type="submission" date="2025-05" db="UniProtKB">
        <authorList>
            <consortium name="RefSeq"/>
        </authorList>
    </citation>
    <scope>IDENTIFICATION</scope>
    <source>
        <tissue evidence="3 4">Whole Larva</tissue>
    </source>
</reference>
<dbReference type="RefSeq" id="XP_017782518.1">
    <property type="nucleotide sequence ID" value="XM_017927029.1"/>
</dbReference>
<dbReference type="Proteomes" id="UP000695000">
    <property type="component" value="Unplaced"/>
</dbReference>
<gene>
    <name evidence="3 4 5" type="primary">LOC108566906</name>
</gene>
<feature type="compositionally biased region" description="Basic and acidic residues" evidence="1">
    <location>
        <begin position="831"/>
        <end position="842"/>
    </location>
</feature>
<sequence>MEPVAPGTEDEVQVAPLGTKKVSEQERLLNVKGYLPNGKYSTVFELRYNNGNESWYCKVCKCPVMGRMFYHEGGRRHTVNMANFEAKFSWKGPTIMPQPEPVQEEVASMKIAPGEPVPPGFEGEITKVAQIQERLDTFRSGALLGLEYLLEIQDYDLEKEPSYLCLLCGKKGDPRTVIAHLVSYNHIQGYLQRHFPKTYQLLAPYHTRQYKKNYQEALNKIGDAIEAKYGRLLPHPVDQESFERKKDELHQLIFNGPHFSEKNGYTFENMVDTKELTRVTEVDHPRRNSNSIANRFSNEYRKRSPSPPIVHTHAQRLKMTDKKSRRKSLSSVSSISSSDLSDYDDSPRSRRYSSRRRSRSRSPRSRYSRRSISPLPRNNKREVNMPWNRPDYIQSRHEKIQDQSKNKVEKMEEFKRLSAIVEKDLQKELNQHQNNPEKHPQYNDEWKIFWNKRYKELQAEGKDAAKYDFKPEWIIYWNDKIVELHKIELKTKLDDLRRRFGLPVGEPVSFRIGKKGTRPVPIAAQPDQDHEVIIIEDKDDSPVRSRSPWESDSYNSRRKNSKDRDKRSLDRISNDSRRRDRSWERDRYNRSKDREYKSREKSWERDINYHREYKKEPPLLDCYKPPPVMRDVSRTPLDYKRSMPKTVSPEPEDDGEVNVVGVLRLLTALEDKLGSLGPKVVDMLASALAMEKKEANSSENLLDSDINCVLFETIKEKLKGQLHAGLVEYPQEKAFKQAITKIASLIHLASTRKAANPPKVDPVKVPGVGTVDKTAIAKQIATALVLQGKTDVSQAELEQLINAVVGMAEASKNSDKPITTASFLESFSKKTPEETVVVKEPEPEPEPTPSSSKDTMDGLSDSDLQTLLQNFKDLSSEEQQGLITYLKKLEAKEPQRVESLRKFVQLGQNDDDHKEEGRISPFSKKLIGSSHTDIDTCSFEAEQKSDNINIDSEDEYTYEDVFKAASKNVEESQLDMKRKIIEQSIKSSSAEKEKQHQEVKVDLDEARNVIANIMGSISKSSPETVPTTAPEPTVNVTTPVLKKSPICHPPPSAPQLPTSSPSVVPRHQLFQKDFVQYPNKNVHNSYGYNNYNNFGNFGSNSMPTQQPPPRGVHFNGNPRFQRGGHSNFNNNRGGGNANYNNHRW</sequence>
<name>A0ABM1N6S0_NICVS</name>
<keyword evidence="2" id="KW-1185">Reference proteome</keyword>
<evidence type="ECO:0000313" key="4">
    <source>
        <dbReference type="RefSeq" id="XP_017782519.1"/>
    </source>
</evidence>
<dbReference type="RefSeq" id="XP_017782519.1">
    <property type="nucleotide sequence ID" value="XM_017927030.1"/>
</dbReference>
<accession>A0ABM1N6S0</accession>
<evidence type="ECO:0000313" key="2">
    <source>
        <dbReference type="Proteomes" id="UP000695000"/>
    </source>
</evidence>
<feature type="compositionally biased region" description="Basic and acidic residues" evidence="1">
    <location>
        <begin position="562"/>
        <end position="601"/>
    </location>
</feature>
<feature type="compositionally biased region" description="Basic and acidic residues" evidence="1">
    <location>
        <begin position="527"/>
        <end position="549"/>
    </location>
</feature>
<organism evidence="2 5">
    <name type="scientific">Nicrophorus vespilloides</name>
    <name type="common">Boreal carrion beetle</name>
    <dbReference type="NCBI Taxonomy" id="110193"/>
    <lineage>
        <taxon>Eukaryota</taxon>
        <taxon>Metazoa</taxon>
        <taxon>Ecdysozoa</taxon>
        <taxon>Arthropoda</taxon>
        <taxon>Hexapoda</taxon>
        <taxon>Insecta</taxon>
        <taxon>Pterygota</taxon>
        <taxon>Neoptera</taxon>
        <taxon>Endopterygota</taxon>
        <taxon>Coleoptera</taxon>
        <taxon>Polyphaga</taxon>
        <taxon>Staphyliniformia</taxon>
        <taxon>Silphidae</taxon>
        <taxon>Nicrophorinae</taxon>
        <taxon>Nicrophorus</taxon>
    </lineage>
</organism>
<dbReference type="RefSeq" id="XP_017782520.1">
    <property type="nucleotide sequence ID" value="XM_017927031.1"/>
</dbReference>
<dbReference type="GeneID" id="108566906"/>
<evidence type="ECO:0000256" key="1">
    <source>
        <dbReference type="SAM" id="MobiDB-lite"/>
    </source>
</evidence>
<feature type="compositionally biased region" description="Low complexity" evidence="1">
    <location>
        <begin position="1123"/>
        <end position="1144"/>
    </location>
</feature>
<evidence type="ECO:0000313" key="5">
    <source>
        <dbReference type="RefSeq" id="XP_017782520.1"/>
    </source>
</evidence>
<feature type="compositionally biased region" description="Low complexity" evidence="1">
    <location>
        <begin position="329"/>
        <end position="340"/>
    </location>
</feature>
<protein>
    <submittedName>
        <fullName evidence="3 4">Uncharacterized protein CG7065-like</fullName>
    </submittedName>
</protein>
<feature type="region of interest" description="Disordered" evidence="1">
    <location>
        <begin position="831"/>
        <end position="860"/>
    </location>
</feature>
<feature type="region of interest" description="Disordered" evidence="1">
    <location>
        <begin position="278"/>
        <end position="389"/>
    </location>
</feature>
<proteinExistence type="predicted"/>
<evidence type="ECO:0000313" key="3">
    <source>
        <dbReference type="RefSeq" id="XP_017782518.1"/>
    </source>
</evidence>